<name>A0A183KL49_9TREM</name>
<keyword evidence="2" id="KW-1185">Reference proteome</keyword>
<dbReference type="AlphaFoldDB" id="A0A183KL49"/>
<dbReference type="Proteomes" id="UP000279833">
    <property type="component" value="Unassembled WGS sequence"/>
</dbReference>
<evidence type="ECO:0000313" key="3">
    <source>
        <dbReference type="WBParaSite" id="SCUD_0001576501-mRNA-1"/>
    </source>
</evidence>
<reference evidence="3" key="1">
    <citation type="submission" date="2016-06" db="UniProtKB">
        <authorList>
            <consortium name="WormBaseParasite"/>
        </authorList>
    </citation>
    <scope>IDENTIFICATION</scope>
</reference>
<protein>
    <submittedName>
        <fullName evidence="1 3">Uncharacterized protein</fullName>
    </submittedName>
</protein>
<sequence>MEMKTVMMMVMTMMMTIMTTMMMILMIIPIMSHLSITLIIQKQLIIKTILIRH</sequence>
<dbReference type="EMBL" id="UZAK01037949">
    <property type="protein sequence ID" value="VDP60042.1"/>
    <property type="molecule type" value="Genomic_DNA"/>
</dbReference>
<proteinExistence type="predicted"/>
<reference evidence="1 2" key="2">
    <citation type="submission" date="2018-11" db="EMBL/GenBank/DDBJ databases">
        <authorList>
            <consortium name="Pathogen Informatics"/>
        </authorList>
    </citation>
    <scope>NUCLEOTIDE SEQUENCE [LARGE SCALE GENOMIC DNA]</scope>
    <source>
        <strain evidence="1">Dakar</strain>
        <strain evidence="2">Dakar, Senegal</strain>
    </source>
</reference>
<organism evidence="3">
    <name type="scientific">Schistosoma curassoni</name>
    <dbReference type="NCBI Taxonomy" id="6186"/>
    <lineage>
        <taxon>Eukaryota</taxon>
        <taxon>Metazoa</taxon>
        <taxon>Spiralia</taxon>
        <taxon>Lophotrochozoa</taxon>
        <taxon>Platyhelminthes</taxon>
        <taxon>Trematoda</taxon>
        <taxon>Digenea</taxon>
        <taxon>Strigeidida</taxon>
        <taxon>Schistosomatoidea</taxon>
        <taxon>Schistosomatidae</taxon>
        <taxon>Schistosoma</taxon>
    </lineage>
</organism>
<accession>A0A183KL49</accession>
<dbReference type="WBParaSite" id="SCUD_0001576501-mRNA-1">
    <property type="protein sequence ID" value="SCUD_0001576501-mRNA-1"/>
    <property type="gene ID" value="SCUD_0001576501"/>
</dbReference>
<evidence type="ECO:0000313" key="1">
    <source>
        <dbReference type="EMBL" id="VDP60042.1"/>
    </source>
</evidence>
<gene>
    <name evidence="1" type="ORF">SCUD_LOCUS15762</name>
</gene>
<evidence type="ECO:0000313" key="2">
    <source>
        <dbReference type="Proteomes" id="UP000279833"/>
    </source>
</evidence>